<organism evidence="1 2">
    <name type="scientific">Desulfonema magnum</name>
    <dbReference type="NCBI Taxonomy" id="45655"/>
    <lineage>
        <taxon>Bacteria</taxon>
        <taxon>Pseudomonadati</taxon>
        <taxon>Thermodesulfobacteriota</taxon>
        <taxon>Desulfobacteria</taxon>
        <taxon>Desulfobacterales</taxon>
        <taxon>Desulfococcaceae</taxon>
        <taxon>Desulfonema</taxon>
    </lineage>
</organism>
<name>A0A975BGI1_9BACT</name>
<sequence>MLDVSVSYNRYKFLGYEFLTWLWFLIEKDRNKLKELEPEISSLEIGNRIVLENNINDAGETVTIKGDDAGLEEGMLALKKGAVVTELNLSYKSDDQQEWRFTIKGESFNIANLKPPETGAIESKDDIEGAVLEKAYLYEKAVIFVDNVFKYFVKLRLSKDWNENIVPLVRQWIYS</sequence>
<dbReference type="RefSeq" id="WP_207681048.1">
    <property type="nucleotide sequence ID" value="NZ_CP061800.1"/>
</dbReference>
<evidence type="ECO:0000313" key="2">
    <source>
        <dbReference type="Proteomes" id="UP000663722"/>
    </source>
</evidence>
<gene>
    <name evidence="1" type="ORF">dnm_006390</name>
</gene>
<accession>A0A975BGI1</accession>
<keyword evidence="2" id="KW-1185">Reference proteome</keyword>
<protein>
    <submittedName>
        <fullName evidence="1">Uncharacterized protein</fullName>
    </submittedName>
</protein>
<dbReference type="KEGG" id="dmm:dnm_006390"/>
<reference evidence="1" key="1">
    <citation type="journal article" date="2021" name="Microb. Physiol.">
        <title>Proteogenomic Insights into the Physiology of Marine, Sulfate-Reducing, Filamentous Desulfonema limicola and Desulfonema magnum.</title>
        <authorList>
            <person name="Schnaars V."/>
            <person name="Wohlbrand L."/>
            <person name="Scheve S."/>
            <person name="Hinrichs C."/>
            <person name="Reinhardt R."/>
            <person name="Rabus R."/>
        </authorList>
    </citation>
    <scope>NUCLEOTIDE SEQUENCE</scope>
    <source>
        <strain evidence="1">4be13</strain>
    </source>
</reference>
<dbReference type="Proteomes" id="UP000663722">
    <property type="component" value="Chromosome"/>
</dbReference>
<dbReference type="AlphaFoldDB" id="A0A975BGI1"/>
<dbReference type="EMBL" id="CP061800">
    <property type="protein sequence ID" value="QTA84640.1"/>
    <property type="molecule type" value="Genomic_DNA"/>
</dbReference>
<proteinExistence type="predicted"/>
<evidence type="ECO:0000313" key="1">
    <source>
        <dbReference type="EMBL" id="QTA84640.1"/>
    </source>
</evidence>